<feature type="chain" id="PRO_5044943442" description="Flagellar P-ring protein" evidence="5">
    <location>
        <begin position="20"/>
        <end position="362"/>
    </location>
</feature>
<gene>
    <name evidence="5 6" type="primary">flgI</name>
    <name evidence="6" type="ORF">AMPC_11210</name>
</gene>
<dbReference type="PANTHER" id="PTHR30381">
    <property type="entry name" value="FLAGELLAR P-RING PERIPLASMIC PROTEIN FLGI"/>
    <property type="match status" value="1"/>
</dbReference>
<dbReference type="InterPro" id="IPR001782">
    <property type="entry name" value="Flag_FlgI"/>
</dbReference>
<accession>A0ABN6N829</accession>
<dbReference type="EMBL" id="AP025592">
    <property type="protein sequence ID" value="BDG08008.1"/>
    <property type="molecule type" value="Genomic_DNA"/>
</dbReference>
<protein>
    <recommendedName>
        <fullName evidence="5">Flagellar P-ring protein</fullName>
    </recommendedName>
    <alternativeName>
        <fullName evidence="5">Basal body P-ring protein</fullName>
    </alternativeName>
</protein>
<comment type="function">
    <text evidence="1 5">Assembles around the rod to form the L-ring and probably protects the motor/basal body from shearing forces during rotation.</text>
</comment>
<keyword evidence="4 5" id="KW-0975">Bacterial flagellum</keyword>
<comment type="subcellular location">
    <subcellularLocation>
        <location evidence="2 5">Bacterial flagellum basal body</location>
    </subcellularLocation>
</comment>
<dbReference type="RefSeq" id="WP_248345095.1">
    <property type="nucleotide sequence ID" value="NZ_AP025592.1"/>
</dbReference>
<dbReference type="Proteomes" id="UP001162734">
    <property type="component" value="Chromosome"/>
</dbReference>
<evidence type="ECO:0000313" key="6">
    <source>
        <dbReference type="EMBL" id="BDG08008.1"/>
    </source>
</evidence>
<evidence type="ECO:0000256" key="5">
    <source>
        <dbReference type="HAMAP-Rule" id="MF_00416"/>
    </source>
</evidence>
<dbReference type="PANTHER" id="PTHR30381:SF0">
    <property type="entry name" value="FLAGELLAR P-RING PROTEIN"/>
    <property type="match status" value="1"/>
</dbReference>
<dbReference type="Pfam" id="PF02119">
    <property type="entry name" value="FlgI"/>
    <property type="match status" value="1"/>
</dbReference>
<proteinExistence type="inferred from homology"/>
<keyword evidence="6" id="KW-0282">Flagellum</keyword>
<comment type="similarity">
    <text evidence="5">Belongs to the FlgI family.</text>
</comment>
<evidence type="ECO:0000313" key="7">
    <source>
        <dbReference type="Proteomes" id="UP001162734"/>
    </source>
</evidence>
<dbReference type="HAMAP" id="MF_00416">
    <property type="entry name" value="FlgI"/>
    <property type="match status" value="1"/>
</dbReference>
<keyword evidence="6" id="KW-0969">Cilium</keyword>
<evidence type="ECO:0000256" key="3">
    <source>
        <dbReference type="ARBA" id="ARBA00022729"/>
    </source>
</evidence>
<evidence type="ECO:0000256" key="4">
    <source>
        <dbReference type="ARBA" id="ARBA00023143"/>
    </source>
</evidence>
<keyword evidence="6" id="KW-0966">Cell projection</keyword>
<dbReference type="NCBIfam" id="NF003676">
    <property type="entry name" value="PRK05303.1"/>
    <property type="match status" value="1"/>
</dbReference>
<reference evidence="7" key="1">
    <citation type="journal article" date="2022" name="Int. J. Syst. Evol. Microbiol.">
        <title>Anaeromyxobacter oryzae sp. nov., Anaeromyxobacter diazotrophicus sp. nov. and Anaeromyxobacter paludicola sp. nov., isolated from paddy soils.</title>
        <authorList>
            <person name="Itoh H."/>
            <person name="Xu Z."/>
            <person name="Mise K."/>
            <person name="Masuda Y."/>
            <person name="Ushijima N."/>
            <person name="Hayakawa C."/>
            <person name="Shiratori Y."/>
            <person name="Senoo K."/>
        </authorList>
    </citation>
    <scope>NUCLEOTIDE SEQUENCE [LARGE SCALE GENOMIC DNA]</scope>
    <source>
        <strain evidence="7">Red630</strain>
    </source>
</reference>
<keyword evidence="3 5" id="KW-0732">Signal</keyword>
<keyword evidence="7" id="KW-1185">Reference proteome</keyword>
<comment type="subunit">
    <text evidence="5">The basal body constitutes a major portion of the flagellar organelle and consists of four rings (L,P,S, and M) mounted on a central rod.</text>
</comment>
<feature type="signal peptide" evidence="5">
    <location>
        <begin position="1"/>
        <end position="19"/>
    </location>
</feature>
<sequence precursor="true">MRRLLLAALALFLALPARAAVRVKELTEVQGARDNELYGYGLVVGLAGTGDTEQVLYTKQSIAGMLGRLGVRINPNDIRARNVAAVMVTARLPGFTRPGVHLDVAVASMGNARSIAGGVLLLTPLTAADGQVYAAAQGAVQVGGYDASGFGNTQRKNTPTSGRVVGGATVERAVAPALGAGPLTLGLRRPDFTTASRIAAAVNGALGAGAARALDPAAVEVTVPESFKADPVGLVARLEALEIDADQRARVVVSERTGTVVAGERVRIRPVAVAHGGLQVSITSRPVVSQPNAFGQGTTVTERAGTAAATEEHRGAVALPATSTVEDLVKAMNLLGATPRDLVAILEAMKAAGALDAELEVL</sequence>
<name>A0ABN6N829_9BACT</name>
<organism evidence="6 7">
    <name type="scientific">Anaeromyxobacter paludicola</name>
    <dbReference type="NCBI Taxonomy" id="2918171"/>
    <lineage>
        <taxon>Bacteria</taxon>
        <taxon>Pseudomonadati</taxon>
        <taxon>Myxococcota</taxon>
        <taxon>Myxococcia</taxon>
        <taxon>Myxococcales</taxon>
        <taxon>Cystobacterineae</taxon>
        <taxon>Anaeromyxobacteraceae</taxon>
        <taxon>Anaeromyxobacter</taxon>
    </lineage>
</organism>
<evidence type="ECO:0000256" key="2">
    <source>
        <dbReference type="ARBA" id="ARBA00004117"/>
    </source>
</evidence>
<evidence type="ECO:0000256" key="1">
    <source>
        <dbReference type="ARBA" id="ARBA00002591"/>
    </source>
</evidence>
<dbReference type="PRINTS" id="PR01010">
    <property type="entry name" value="FLGPRINGFLGI"/>
</dbReference>